<reference evidence="8 9" key="1">
    <citation type="submission" date="2021-04" db="EMBL/GenBank/DDBJ databases">
        <title>Whole genome sequence of Jiella sp. KSK16Y-1.</title>
        <authorList>
            <person name="Tuo L."/>
        </authorList>
    </citation>
    <scope>NUCLEOTIDE SEQUENCE [LARGE SCALE GENOMIC DNA]</scope>
    <source>
        <strain evidence="8 9">KSK16Y-1</strain>
    </source>
</reference>
<dbReference type="SUPFAM" id="SSF161098">
    <property type="entry name" value="MetI-like"/>
    <property type="match status" value="1"/>
</dbReference>
<comment type="similarity">
    <text evidence="5">Belongs to the binding-protein-dependent transport system permease family.</text>
</comment>
<keyword evidence="9" id="KW-1185">Reference proteome</keyword>
<comment type="subcellular location">
    <subcellularLocation>
        <location evidence="1 5">Cell membrane</location>
        <topology evidence="1 5">Multi-pass membrane protein</topology>
    </subcellularLocation>
</comment>
<comment type="caution">
    <text evidence="8">The sequence shown here is derived from an EMBL/GenBank/DDBJ whole genome shotgun (WGS) entry which is preliminary data.</text>
</comment>
<evidence type="ECO:0000313" key="9">
    <source>
        <dbReference type="Proteomes" id="UP000678276"/>
    </source>
</evidence>
<keyword evidence="2 5" id="KW-0812">Transmembrane</keyword>
<sequence length="347" mass="37721">MDLHRIFPQGAGGRNGVSTETATPRGPHAESARLAFDRGERDRGERPTSRGTTREGTTARGRKPKTLTIGRIGLYGFVVVAAAFFLLPAVVMVLTSLKSMPEIRDGSIFALPQSLDLSAWAKAWSSACTGLDCEGIRVGFWNSVIITVPSTIASIAAGALLGYALSFWRVKGADILFAVLLLGAFLPYQIFLYPMVRAFSMVGLYNTLSCIVIVHVIFGLPIMTLIFRNFYAGLPVELFNAARVDGGGFFRIFWNVMLPMSTPILIVAAILQITNIWNDFILGLVFAGRDNLPMTVQLNNVVNSTYGEREYNLNMAATILTAAVPLLVYFVSGRWFVRGIAAGAVKG</sequence>
<feature type="transmembrane region" description="Helical" evidence="5">
    <location>
        <begin position="252"/>
        <end position="273"/>
    </location>
</feature>
<evidence type="ECO:0000256" key="2">
    <source>
        <dbReference type="ARBA" id="ARBA00022692"/>
    </source>
</evidence>
<dbReference type="PANTHER" id="PTHR43879:SF1">
    <property type="entry name" value="GLUCOSE IMPORT SYSTEM PERMEASE PROTEIN GLCU"/>
    <property type="match status" value="1"/>
</dbReference>
<keyword evidence="3 5" id="KW-1133">Transmembrane helix</keyword>
<proteinExistence type="inferred from homology"/>
<evidence type="ECO:0000256" key="6">
    <source>
        <dbReference type="SAM" id="MobiDB-lite"/>
    </source>
</evidence>
<feature type="transmembrane region" description="Helical" evidence="5">
    <location>
        <begin position="311"/>
        <end position="331"/>
    </location>
</feature>
<evidence type="ECO:0000256" key="1">
    <source>
        <dbReference type="ARBA" id="ARBA00004651"/>
    </source>
</evidence>
<dbReference type="Pfam" id="PF00528">
    <property type="entry name" value="BPD_transp_1"/>
    <property type="match status" value="1"/>
</dbReference>
<evidence type="ECO:0000259" key="7">
    <source>
        <dbReference type="PROSITE" id="PS50928"/>
    </source>
</evidence>
<dbReference type="PROSITE" id="PS50928">
    <property type="entry name" value="ABC_TM1"/>
    <property type="match status" value="1"/>
</dbReference>
<feature type="region of interest" description="Disordered" evidence="6">
    <location>
        <begin position="1"/>
        <end position="62"/>
    </location>
</feature>
<evidence type="ECO:0000256" key="4">
    <source>
        <dbReference type="ARBA" id="ARBA00023136"/>
    </source>
</evidence>
<dbReference type="Proteomes" id="UP000678276">
    <property type="component" value="Unassembled WGS sequence"/>
</dbReference>
<feature type="transmembrane region" description="Helical" evidence="5">
    <location>
        <begin position="202"/>
        <end position="231"/>
    </location>
</feature>
<dbReference type="PANTHER" id="PTHR43879">
    <property type="entry name" value="ABC TRANSPORTER PERMEASE PROTEIN"/>
    <property type="match status" value="1"/>
</dbReference>
<keyword evidence="5" id="KW-0813">Transport</keyword>
<feature type="compositionally biased region" description="Low complexity" evidence="6">
    <location>
        <begin position="49"/>
        <end position="59"/>
    </location>
</feature>
<feature type="transmembrane region" description="Helical" evidence="5">
    <location>
        <begin position="140"/>
        <end position="163"/>
    </location>
</feature>
<protein>
    <submittedName>
        <fullName evidence="8">Carbohydrate ABC transporter permease</fullName>
    </submittedName>
</protein>
<evidence type="ECO:0000313" key="8">
    <source>
        <dbReference type="EMBL" id="MBP0615663.1"/>
    </source>
</evidence>
<accession>A0ABS4BFY2</accession>
<evidence type="ECO:0000256" key="3">
    <source>
        <dbReference type="ARBA" id="ARBA00022989"/>
    </source>
</evidence>
<dbReference type="CDD" id="cd06261">
    <property type="entry name" value="TM_PBP2"/>
    <property type="match status" value="1"/>
</dbReference>
<dbReference type="InterPro" id="IPR035906">
    <property type="entry name" value="MetI-like_sf"/>
</dbReference>
<organism evidence="8 9">
    <name type="scientific">Jiella mangrovi</name>
    <dbReference type="NCBI Taxonomy" id="2821407"/>
    <lineage>
        <taxon>Bacteria</taxon>
        <taxon>Pseudomonadati</taxon>
        <taxon>Pseudomonadota</taxon>
        <taxon>Alphaproteobacteria</taxon>
        <taxon>Hyphomicrobiales</taxon>
        <taxon>Aurantimonadaceae</taxon>
        <taxon>Jiella</taxon>
    </lineage>
</organism>
<feature type="domain" description="ABC transmembrane type-1" evidence="7">
    <location>
        <begin position="140"/>
        <end position="332"/>
    </location>
</feature>
<keyword evidence="4 5" id="KW-0472">Membrane</keyword>
<feature type="transmembrane region" description="Helical" evidence="5">
    <location>
        <begin position="72"/>
        <end position="94"/>
    </location>
</feature>
<feature type="transmembrane region" description="Helical" evidence="5">
    <location>
        <begin position="175"/>
        <end position="196"/>
    </location>
</feature>
<feature type="compositionally biased region" description="Basic and acidic residues" evidence="6">
    <location>
        <begin position="27"/>
        <end position="48"/>
    </location>
</feature>
<dbReference type="Gene3D" id="1.10.3720.10">
    <property type="entry name" value="MetI-like"/>
    <property type="match status" value="1"/>
</dbReference>
<evidence type="ECO:0000256" key="5">
    <source>
        <dbReference type="RuleBase" id="RU363032"/>
    </source>
</evidence>
<dbReference type="InterPro" id="IPR000515">
    <property type="entry name" value="MetI-like"/>
</dbReference>
<name>A0ABS4BFY2_9HYPH</name>
<gene>
    <name evidence="8" type="ORF">J6595_08730</name>
</gene>
<dbReference type="EMBL" id="JAGJCF010000004">
    <property type="protein sequence ID" value="MBP0615663.1"/>
    <property type="molecule type" value="Genomic_DNA"/>
</dbReference>